<evidence type="ECO:0000313" key="6">
    <source>
        <dbReference type="Proteomes" id="UP000247555"/>
    </source>
</evidence>
<dbReference type="InterPro" id="IPR052346">
    <property type="entry name" value="O-mannosyl-transferase_TMTC"/>
</dbReference>
<dbReference type="Gene3D" id="1.25.40.10">
    <property type="entry name" value="Tetratricopeptide repeat domain"/>
    <property type="match status" value="3"/>
</dbReference>
<dbReference type="InterPro" id="IPR019734">
    <property type="entry name" value="TPR_rpt"/>
</dbReference>
<protein>
    <submittedName>
        <fullName evidence="5">Tetratricopeptide repeat protein</fullName>
    </submittedName>
</protein>
<dbReference type="EMBL" id="QJKI01000003">
    <property type="protein sequence ID" value="PXX80788.1"/>
    <property type="molecule type" value="Genomic_DNA"/>
</dbReference>
<dbReference type="AlphaFoldDB" id="A0A318KV91"/>
<dbReference type="Pfam" id="PF14559">
    <property type="entry name" value="TPR_19"/>
    <property type="match status" value="1"/>
</dbReference>
<dbReference type="PANTHER" id="PTHR44227">
    <property type="match status" value="1"/>
</dbReference>
<dbReference type="PROSITE" id="PS50005">
    <property type="entry name" value="TPR"/>
    <property type="match status" value="1"/>
</dbReference>
<evidence type="ECO:0000256" key="2">
    <source>
        <dbReference type="ARBA" id="ARBA00022803"/>
    </source>
</evidence>
<organism evidence="5 6">
    <name type="scientific">Rivihabitans pingtungensis</name>
    <dbReference type="NCBI Taxonomy" id="1054498"/>
    <lineage>
        <taxon>Bacteria</taxon>
        <taxon>Pseudomonadati</taxon>
        <taxon>Pseudomonadota</taxon>
        <taxon>Betaproteobacteria</taxon>
        <taxon>Neisseriales</taxon>
        <taxon>Aquaspirillaceae</taxon>
        <taxon>Rivihabitans</taxon>
    </lineage>
</organism>
<dbReference type="SUPFAM" id="SSF48452">
    <property type="entry name" value="TPR-like"/>
    <property type="match status" value="2"/>
</dbReference>
<dbReference type="SMART" id="SM00028">
    <property type="entry name" value="TPR"/>
    <property type="match status" value="7"/>
</dbReference>
<dbReference type="Pfam" id="PF13432">
    <property type="entry name" value="TPR_16"/>
    <property type="match status" value="2"/>
</dbReference>
<evidence type="ECO:0000256" key="4">
    <source>
        <dbReference type="SAM" id="SignalP"/>
    </source>
</evidence>
<name>A0A318KV91_9NEIS</name>
<keyword evidence="2 3" id="KW-0802">TPR repeat</keyword>
<reference evidence="5 6" key="1">
    <citation type="submission" date="2018-05" db="EMBL/GenBank/DDBJ databases">
        <title>Genomic Encyclopedia of Type Strains, Phase IV (KMG-IV): sequencing the most valuable type-strain genomes for metagenomic binning, comparative biology and taxonomic classification.</title>
        <authorList>
            <person name="Goeker M."/>
        </authorList>
    </citation>
    <scope>NUCLEOTIDE SEQUENCE [LARGE SCALE GENOMIC DNA]</scope>
    <source>
        <strain evidence="5 6">DSM 29661</strain>
    </source>
</reference>
<evidence type="ECO:0000256" key="1">
    <source>
        <dbReference type="ARBA" id="ARBA00022737"/>
    </source>
</evidence>
<comment type="caution">
    <text evidence="5">The sequence shown here is derived from an EMBL/GenBank/DDBJ whole genome shotgun (WGS) entry which is preliminary data.</text>
</comment>
<dbReference type="InterPro" id="IPR011990">
    <property type="entry name" value="TPR-like_helical_dom_sf"/>
</dbReference>
<evidence type="ECO:0000256" key="3">
    <source>
        <dbReference type="PROSITE-ProRule" id="PRU00339"/>
    </source>
</evidence>
<proteinExistence type="predicted"/>
<accession>A0A318KV91</accession>
<evidence type="ECO:0000313" key="5">
    <source>
        <dbReference type="EMBL" id="PXX80788.1"/>
    </source>
</evidence>
<dbReference type="PANTHER" id="PTHR44227:SF3">
    <property type="entry name" value="PROTEIN O-MANNOSYL-TRANSFERASE TMTC4"/>
    <property type="match status" value="1"/>
</dbReference>
<gene>
    <name evidence="5" type="ORF">DFR34_103130</name>
</gene>
<feature type="signal peptide" evidence="4">
    <location>
        <begin position="1"/>
        <end position="47"/>
    </location>
</feature>
<keyword evidence="4" id="KW-0732">Signal</keyword>
<keyword evidence="1" id="KW-0677">Repeat</keyword>
<feature type="repeat" description="TPR" evidence="3">
    <location>
        <begin position="554"/>
        <end position="587"/>
    </location>
</feature>
<feature type="chain" id="PRO_5016259974" evidence="4">
    <location>
        <begin position="48"/>
        <end position="599"/>
    </location>
</feature>
<dbReference type="Proteomes" id="UP000247555">
    <property type="component" value="Unassembled WGS sequence"/>
</dbReference>
<keyword evidence="6" id="KW-1185">Reference proteome</keyword>
<sequence length="599" mass="65904">MPERAAGLDAALPVRASLNGQPYAKSFMNIRLTATAALLASVLSACAVTSAPPTPVAQAPAPAPEAAYPKLALSNDILFGVLASEIAAQRGAAAASAPTVLALAQRTRDPRLARRAAEFALTANRLDEAIRALKLWQELEPASDNAQYQLIAALLRAGRLSEATPGVQAQLAARPQEAPQVFMHLAGLLSRQPDKAGAYAMMKTLLAPYPSVAEGHFALMITAQEAGDDAMAQAEMATLATLAPAWDYPVGWQVERLRQPSPEAALSLLERELARRPQAGLELRLSYPRLLVMVKRYDAARDAFVQLSNKYPHQPEVAYAIGVLSYELKDYEEAERSLRDALALGYREPDFVRFTLGQMAEERKLPQEAVNWYEAITSGPQLPQAQSRLAVLEAEDGKLDAALARLERLADMQNTPRPARVLAQAQLARNAEQPDRALAILSAALAKDGNVAEWRYERALLLDDRERVAEAERDLRAYLKLKPKSAQGLNALGYILANRTSRIREARELVSRALKLDPDNPMILDSMGWVEYRSGKLEAALRYLQRAHHLMPDPEIAAHLGEVLWKMGREAEARELWARSLEANPDSDIIRRTQQRFIP</sequence>